<gene>
    <name evidence="15" type="ORF">BJX68DRAFT_259334</name>
</gene>
<evidence type="ECO:0000256" key="10">
    <source>
        <dbReference type="ARBA" id="ARBA00023242"/>
    </source>
</evidence>
<dbReference type="Pfam" id="PF04564">
    <property type="entry name" value="U-box"/>
    <property type="match status" value="1"/>
</dbReference>
<evidence type="ECO:0000256" key="11">
    <source>
        <dbReference type="SAM" id="Coils"/>
    </source>
</evidence>
<comment type="caution">
    <text evidence="15">The sequence shown here is derived from an EMBL/GenBank/DDBJ whole genome shotgun (WGS) entry which is preliminary data.</text>
</comment>
<keyword evidence="9" id="KW-0697">Rotamase</keyword>
<feature type="transmembrane region" description="Helical" evidence="13">
    <location>
        <begin position="1263"/>
        <end position="1286"/>
    </location>
</feature>
<dbReference type="EC" id="5.2.1.8" evidence="5"/>
<feature type="compositionally biased region" description="Polar residues" evidence="12">
    <location>
        <begin position="98"/>
        <end position="138"/>
    </location>
</feature>
<comment type="similarity">
    <text evidence="4">Belongs to the ubiquitin conjugation factor E4 family.</text>
</comment>
<keyword evidence="13" id="KW-0812">Transmembrane</keyword>
<dbReference type="PANTHER" id="PTHR13931">
    <property type="entry name" value="UBIQUITINATION FACTOR E4"/>
    <property type="match status" value="1"/>
</dbReference>
<evidence type="ECO:0000256" key="13">
    <source>
        <dbReference type="SAM" id="Phobius"/>
    </source>
</evidence>
<evidence type="ECO:0000256" key="6">
    <source>
        <dbReference type="ARBA" id="ARBA00022490"/>
    </source>
</evidence>
<dbReference type="InterPro" id="IPR013083">
    <property type="entry name" value="Znf_RING/FYVE/PHD"/>
</dbReference>
<feature type="coiled-coil region" evidence="11">
    <location>
        <begin position="582"/>
        <end position="616"/>
    </location>
</feature>
<dbReference type="SUPFAM" id="SSF57850">
    <property type="entry name" value="RING/U-box"/>
    <property type="match status" value="1"/>
</dbReference>
<feature type="region of interest" description="Disordered" evidence="12">
    <location>
        <begin position="1355"/>
        <end position="1374"/>
    </location>
</feature>
<dbReference type="PROSITE" id="PS50244">
    <property type="entry name" value="S5A_REDUCTASE"/>
    <property type="match status" value="1"/>
</dbReference>
<evidence type="ECO:0000256" key="5">
    <source>
        <dbReference type="ARBA" id="ARBA00013194"/>
    </source>
</evidence>
<evidence type="ECO:0000313" key="15">
    <source>
        <dbReference type="EMBL" id="KAL2838134.1"/>
    </source>
</evidence>
<dbReference type="InterPro" id="IPR045132">
    <property type="entry name" value="UBE4"/>
</dbReference>
<feature type="region of interest" description="Disordered" evidence="12">
    <location>
        <begin position="91"/>
        <end position="174"/>
    </location>
</feature>
<sequence>MQRTTPKLNINYFVNPLDVDDYNTRKFNNLDKRVEVEYVTRLRHECESEIHARDRMIQDAQGWFFPDVEKLKAARTMELKSCRRLESLKGSKRLAKLSNPSPSAQSGSGEPSSAAPETSQQQPSRSNTPLSTSRQGPQEGSEEKRIKITPSTSTPARPQPSLTPVSNTPPPAKAEDTLEAFEDRTLCAVFKLTLNEDRQKDIHGQRLTFLPGLRSELQDQGRSLRIDASVLDQALLEAASSQPEGKPLDYLLPCWKRITRLHKGFRRAREDDPKFQAICEARRLCMSYCIFALTMPEIFGIDPTGLSPIKPYLLLEPEDDKGVDLEFLGEAVKRFEEDESVKPAFIAAVEELSRDLSSMGIGDDYKPYVTALRNLVRHSVIAVAITESEVFNASRDPVSFEKVTLLGPWFRLSPLQRDATLSFFSSPKTRDQAYILNAQRSVRMVQQLISSDLLDVMNHLVRASPEARNRVLDWFATALNINHKIRAMQVDPNTVASDGFMFNLTTCLDQLCQPFMDANFTKIDRIDIGYLHRNPRVDIKGETKINADQHASDAFYAKKSEGTSNFITEIFFLTVAAHHYGSESLTSKLETLEQDLKHLESTLAKFEAERHKYVNNPLQLRLFETHLKKYKDRVDLGYALKYSLQGVLFDDQWQFRSMTFMRYVIVWLLRVASGKNFPKEQISLPLPEEPSEAFRCLPEYFVDDIVSNFKFIMWSMPQIVTAAQGDELVMLCIAFLESSDYIKNPYLKAGLVSILYRGTWSRPGGGTGVLVDLLNSMPFANEYLLHALMKFYIEAEHTGTHNQFYDKFNIRYEIFQIIKCVWPNTLYRTKLLNQAKRNLDFFVQFVNLLLNDVTYVLDESFGSFKIINTTQLELRNEGAGMDPTVRQEREGRLASAQRTAKMYMQLTNETVAMLKLFTETLAESFTMPEIVQRLADMLDYNLDAMVGPKSSNLRVENLNEYGFRPRALLSEIVDVYLNLMNKQNFIVAVARDGRSYKPANFEKATEILRKWSLKSPEELKRWDQLQIKVREAKEADEQEEQDLGEIPDEFLDPLMYTLMQDPVILPASKMSIDRATIRSHLLSDPHDPFNRVPLKMEDVTPDVGLKAKIEEFKRQKLAERRGEQGQVPPDYNAMGSFLSTTSNSLPLLQDLLLPSPQVYVTLLNIWQWFPLFTAIQWLTSWHPAGKGSVQSYFNIPGRIGWLIMEITGPINLVYILYKLPAKLNIQTLPLPNKLVASLYLIHYANRAIISPFFAAPSMSPIHVFIVVSAVFFNWFNSSCLACWLVGYNVSTIPGVYPNPSSPSLITTPEKIFEENLAGKVGTSLLLPSLGLLLFIVGMAGNIYAERTLFSLRRNEADKKHSQSQSQPKEQTSENGNKYSKVYIIPPKSGLFTSILYPHYALEWLEWTGFALAGLAVFPALSPPSLLPDVLSPSTSPLALGLGAPGGSSPPLRLAPWLVPAAWAAGKLRVPVLPLPAIVFVVNAVANMLPHARWGRKWYLEKFGVEKVGERGAVVPFCSWM</sequence>
<dbReference type="EMBL" id="JBFXLR010000088">
    <property type="protein sequence ID" value="KAL2838134.1"/>
    <property type="molecule type" value="Genomic_DNA"/>
</dbReference>
<keyword evidence="6" id="KW-0963">Cytoplasm</keyword>
<keyword evidence="9" id="KW-0413">Isomerase</keyword>
<evidence type="ECO:0000256" key="9">
    <source>
        <dbReference type="ARBA" id="ARBA00023110"/>
    </source>
</evidence>
<keyword evidence="11" id="KW-0175">Coiled coil</keyword>
<keyword evidence="8" id="KW-0833">Ubl conjugation pathway</keyword>
<evidence type="ECO:0000256" key="12">
    <source>
        <dbReference type="SAM" id="MobiDB-lite"/>
    </source>
</evidence>
<evidence type="ECO:0000256" key="7">
    <source>
        <dbReference type="ARBA" id="ARBA00022679"/>
    </source>
</evidence>
<dbReference type="PROSITE" id="PS51698">
    <property type="entry name" value="U_BOX"/>
    <property type="match status" value="1"/>
</dbReference>
<evidence type="ECO:0000259" key="14">
    <source>
        <dbReference type="PROSITE" id="PS51698"/>
    </source>
</evidence>
<dbReference type="SMART" id="SM00504">
    <property type="entry name" value="Ubox"/>
    <property type="match status" value="1"/>
</dbReference>
<evidence type="ECO:0000256" key="2">
    <source>
        <dbReference type="ARBA" id="ARBA00004496"/>
    </source>
</evidence>
<comment type="pathway">
    <text evidence="3">Protein modification; protein ubiquitination.</text>
</comment>
<comment type="subcellular location">
    <subcellularLocation>
        <location evidence="2">Cytoplasm</location>
    </subcellularLocation>
    <subcellularLocation>
        <location evidence="1">Nucleus</location>
    </subcellularLocation>
</comment>
<dbReference type="GeneID" id="98158843"/>
<keyword evidence="10" id="KW-0539">Nucleus</keyword>
<name>A0ABR4JDL4_9EURO</name>
<dbReference type="Proteomes" id="UP001610444">
    <property type="component" value="Unassembled WGS sequence"/>
</dbReference>
<evidence type="ECO:0000256" key="1">
    <source>
        <dbReference type="ARBA" id="ARBA00004123"/>
    </source>
</evidence>
<dbReference type="CDD" id="cd16657">
    <property type="entry name" value="RING-Ubox_UBE4A"/>
    <property type="match status" value="1"/>
</dbReference>
<evidence type="ECO:0000256" key="8">
    <source>
        <dbReference type="ARBA" id="ARBA00022786"/>
    </source>
</evidence>
<keyword evidence="16" id="KW-1185">Reference proteome</keyword>
<dbReference type="InterPro" id="IPR019474">
    <property type="entry name" value="Ub_conjug_fac_E4_core"/>
</dbReference>
<dbReference type="RefSeq" id="XP_070892861.1">
    <property type="nucleotide sequence ID" value="XM_071043679.1"/>
</dbReference>
<reference evidence="15 16" key="1">
    <citation type="submission" date="2024-07" db="EMBL/GenBank/DDBJ databases">
        <title>Section-level genome sequencing and comparative genomics of Aspergillus sections Usti and Cavernicolus.</title>
        <authorList>
            <consortium name="Lawrence Berkeley National Laboratory"/>
            <person name="Nybo J.L."/>
            <person name="Vesth T.C."/>
            <person name="Theobald S."/>
            <person name="Frisvad J.C."/>
            <person name="Larsen T.O."/>
            <person name="Kjaerboelling I."/>
            <person name="Rothschild-Mancinelli K."/>
            <person name="Lyhne E.K."/>
            <person name="Kogle M.E."/>
            <person name="Barry K."/>
            <person name="Clum A."/>
            <person name="Na H."/>
            <person name="Ledsgaard L."/>
            <person name="Lin J."/>
            <person name="Lipzen A."/>
            <person name="Kuo A."/>
            <person name="Riley R."/>
            <person name="Mondo S."/>
            <person name="LaButti K."/>
            <person name="Haridas S."/>
            <person name="Pangalinan J."/>
            <person name="Salamov A.A."/>
            <person name="Simmons B.A."/>
            <person name="Magnuson J.K."/>
            <person name="Chen J."/>
            <person name="Drula E."/>
            <person name="Henrissat B."/>
            <person name="Wiebenga A."/>
            <person name="Lubbers R.J."/>
            <person name="Gomes A.C."/>
            <person name="Macurrencykelacurrency M.R."/>
            <person name="Stajich J."/>
            <person name="Grigoriev I.V."/>
            <person name="Mortensen U.H."/>
            <person name="De vries R.P."/>
            <person name="Baker S.E."/>
            <person name="Andersen M.R."/>
        </authorList>
    </citation>
    <scope>NUCLEOTIDE SEQUENCE [LARGE SCALE GENOMIC DNA]</scope>
    <source>
        <strain evidence="15 16">CBS 756.74</strain>
    </source>
</reference>
<dbReference type="InterPro" id="IPR003613">
    <property type="entry name" value="Ubox_domain"/>
</dbReference>
<feature type="compositionally biased region" description="Polar residues" evidence="12">
    <location>
        <begin position="149"/>
        <end position="166"/>
    </location>
</feature>
<protein>
    <recommendedName>
        <fullName evidence="5">peptidylprolyl isomerase</fullName>
        <ecNumber evidence="5">5.2.1.8</ecNumber>
    </recommendedName>
</protein>
<proteinExistence type="inferred from homology"/>
<evidence type="ECO:0000256" key="3">
    <source>
        <dbReference type="ARBA" id="ARBA00004906"/>
    </source>
</evidence>
<organism evidence="15 16">
    <name type="scientific">Aspergillus pseudodeflectus</name>
    <dbReference type="NCBI Taxonomy" id="176178"/>
    <lineage>
        <taxon>Eukaryota</taxon>
        <taxon>Fungi</taxon>
        <taxon>Dikarya</taxon>
        <taxon>Ascomycota</taxon>
        <taxon>Pezizomycotina</taxon>
        <taxon>Eurotiomycetes</taxon>
        <taxon>Eurotiomycetidae</taxon>
        <taxon>Eurotiales</taxon>
        <taxon>Aspergillaceae</taxon>
        <taxon>Aspergillus</taxon>
        <taxon>Aspergillus subgen. Nidulantes</taxon>
    </lineage>
</organism>
<feature type="compositionally biased region" description="Polar residues" evidence="12">
    <location>
        <begin position="1362"/>
        <end position="1374"/>
    </location>
</feature>
<keyword evidence="13" id="KW-0472">Membrane</keyword>
<feature type="domain" description="U-box" evidence="14">
    <location>
        <begin position="1045"/>
        <end position="1119"/>
    </location>
</feature>
<accession>A0ABR4JDL4</accession>
<evidence type="ECO:0000256" key="4">
    <source>
        <dbReference type="ARBA" id="ARBA00007434"/>
    </source>
</evidence>
<dbReference type="Gene3D" id="3.30.40.10">
    <property type="entry name" value="Zinc/RING finger domain, C3HC4 (zinc finger)"/>
    <property type="match status" value="1"/>
</dbReference>
<evidence type="ECO:0000313" key="16">
    <source>
        <dbReference type="Proteomes" id="UP001610444"/>
    </source>
</evidence>
<dbReference type="PANTHER" id="PTHR13931:SF2">
    <property type="entry name" value="UBIQUITIN CONJUGATION FACTOR E4 B"/>
    <property type="match status" value="1"/>
</dbReference>
<dbReference type="Pfam" id="PF10408">
    <property type="entry name" value="Ufd2P_core"/>
    <property type="match status" value="1"/>
</dbReference>
<feature type="transmembrane region" description="Helical" evidence="13">
    <location>
        <begin position="1324"/>
        <end position="1344"/>
    </location>
</feature>
<keyword evidence="13" id="KW-1133">Transmembrane helix</keyword>
<keyword evidence="7" id="KW-0808">Transferase</keyword>
<dbReference type="InterPro" id="IPR015399">
    <property type="entry name" value="DUF1977_DnaJ-like"/>
</dbReference>
<dbReference type="Pfam" id="PF09320">
    <property type="entry name" value="DUF1977"/>
    <property type="match status" value="1"/>
</dbReference>